<dbReference type="Pfam" id="PF07484">
    <property type="entry name" value="Collar"/>
    <property type="match status" value="1"/>
</dbReference>
<dbReference type="InterPro" id="IPR011083">
    <property type="entry name" value="Phage_tail_collar_dom"/>
</dbReference>
<reference evidence="3 5" key="1">
    <citation type="submission" date="2019-03" db="EMBL/GenBank/DDBJ databases">
        <title>Long-read sequencing reveals hyperdense prophage content in a complex bacterial symbiont genome.</title>
        <authorList>
            <person name="Frost C.L."/>
            <person name="Siozios S."/>
            <person name="Nadal-Jimenez P."/>
            <person name="Brockhurst M.A."/>
            <person name="King K.C."/>
            <person name="Darby A.C."/>
            <person name="Hurst G.D.D."/>
        </authorList>
    </citation>
    <scope>NUCLEOTIDE SEQUENCE [LARGE SCALE GENOMIC DNA]</scope>
    <source>
        <strain evidence="3 5">FIN</strain>
        <plasmid evidence="5">parsfin13</plasmid>
        <plasmid evidence="3">pArsFIN13</plasmid>
    </source>
</reference>
<keyword evidence="3" id="KW-0614">Plasmid</keyword>
<dbReference type="PANTHER" id="PTHR35191:SF1">
    <property type="entry name" value="PROPHAGE SIDE TAIL FIBER PROTEIN HOMOLOG STFQ-RELATED"/>
    <property type="match status" value="1"/>
</dbReference>
<evidence type="ECO:0000313" key="4">
    <source>
        <dbReference type="EMBL" id="WGM08272.1"/>
    </source>
</evidence>
<reference evidence="4" key="2">
    <citation type="submission" date="2023-04" db="EMBL/GenBank/DDBJ databases">
        <title>Genome dynamics across the evolutionary transition to endosymbiosis.</title>
        <authorList>
            <person name="Siozios S."/>
            <person name="Nadal-Jimenez P."/>
            <person name="Azagi T."/>
            <person name="Sprong H."/>
            <person name="Frost C.L."/>
            <person name="Parratt S.R."/>
            <person name="Taylor G."/>
            <person name="Brettell L."/>
            <person name="Lew K.C."/>
            <person name="Croft L."/>
            <person name="King K.C."/>
            <person name="Brockhurst M.A."/>
            <person name="Hypsa V."/>
            <person name="Novakova E."/>
            <person name="Darby A.C."/>
            <person name="Hurst G.D.D."/>
        </authorList>
    </citation>
    <scope>NUCLEOTIDE SEQUENCE</scope>
    <source>
        <strain evidence="4">ANv_CAN</strain>
        <plasmid evidence="4">paNv_CAN2</plasmid>
    </source>
</reference>
<dbReference type="InterPro" id="IPR037053">
    <property type="entry name" value="Phage_tail_collar_dom_sf"/>
</dbReference>
<dbReference type="GeneID" id="39751668"/>
<keyword evidence="6" id="KW-1185">Reference proteome</keyword>
<protein>
    <submittedName>
        <fullName evidence="4">Phage tail protein</fullName>
    </submittedName>
    <submittedName>
        <fullName evidence="3">Phage tail-collar fiber protein</fullName>
    </submittedName>
</protein>
<feature type="domain" description="Phage tail fibre protein N-terminal" evidence="2">
    <location>
        <begin position="2"/>
        <end position="148"/>
    </location>
</feature>
<evidence type="ECO:0000259" key="2">
    <source>
        <dbReference type="Pfam" id="PF12571"/>
    </source>
</evidence>
<accession>A0A4P7L2V6</accession>
<dbReference type="EMBL" id="CP123525">
    <property type="protein sequence ID" value="WGM08272.1"/>
    <property type="molecule type" value="Genomic_DNA"/>
</dbReference>
<dbReference type="RefSeq" id="WP_026824250.1">
    <property type="nucleotide sequence ID" value="NZ_CP038625.1"/>
</dbReference>
<evidence type="ECO:0000313" key="3">
    <source>
        <dbReference type="EMBL" id="QBY46921.1"/>
    </source>
</evidence>
<evidence type="ECO:0000259" key="1">
    <source>
        <dbReference type="Pfam" id="PF07484"/>
    </source>
</evidence>
<dbReference type="KEGG" id="ans:ArsFIN_55320"/>
<name>A0A4P7L2V6_9GAMM</name>
<feature type="domain" description="Phage tail collar" evidence="1">
    <location>
        <begin position="317"/>
        <end position="364"/>
    </location>
</feature>
<sequence>MKYFCLLTRQGEHRVAEATALGTKIAITQMAVGDGGGSLPTPDTQQTQLINERRRAAINQLWVDKNNPNQVIAEQIIPENEGGWWIREVGLFDKENVLIAVGNLPETYKPQLAEGSGRTQTIRAVFIVSHTEAVTLKIDPSVVLATRQYVDSETHKKIDKQAIKQTTGDSPTDVISQLGVTKALETKQPMGDYVTQLAFNKGLNNKIDKTQIVGTTGNSTDKVLSQKACDDNYAKKDSWETFTAGQINIKSNGSYASLLFTKGDGNKLFLGTSPTDAYFVYRDTKNNNKAVVTIPSKKDGTLALTSDVDAINNYPVGAPIPWPHETAPAGYLICNGQTFTKADYPQLALAYPSGILPNLYGEFIRGLDLDGKVDPGRKILTNQGDAIRNITGRIGFVRRGGAEPPVSADGAFVITDWCNVRVADGANDDWGGVASFDPSRVVPTANENRPRNVAFLYIVRAA</sequence>
<gene>
    <name evidence="3" type="ORF">ArsFIN_55320</name>
    <name evidence="4" type="ORF">QE258_22825</name>
</gene>
<dbReference type="PANTHER" id="PTHR35191">
    <property type="entry name" value="PROPHAGE SIDE TAIL FIBER PROTEIN HOMOLOG STFQ-RELATED"/>
    <property type="match status" value="1"/>
</dbReference>
<geneLocation type="plasmid" evidence="4 6">
    <name>paNv_CAN2</name>
</geneLocation>
<dbReference type="Pfam" id="PF12571">
    <property type="entry name" value="Phage_tail_fib"/>
    <property type="match status" value="1"/>
</dbReference>
<dbReference type="InterPro" id="IPR022225">
    <property type="entry name" value="Phage_tail_fibre_N"/>
</dbReference>
<organism evidence="3 5">
    <name type="scientific">Arsenophonus nasoniae</name>
    <name type="common">son-killer infecting Nasonia vitripennis</name>
    <dbReference type="NCBI Taxonomy" id="638"/>
    <lineage>
        <taxon>Bacteria</taxon>
        <taxon>Pseudomonadati</taxon>
        <taxon>Pseudomonadota</taxon>
        <taxon>Gammaproteobacteria</taxon>
        <taxon>Enterobacterales</taxon>
        <taxon>Morganellaceae</taxon>
        <taxon>Arsenophonus</taxon>
    </lineage>
</organism>
<dbReference type="InterPro" id="IPR051934">
    <property type="entry name" value="Phage_Tail_Fiber_Structural"/>
</dbReference>
<dbReference type="SUPFAM" id="SSF88874">
    <property type="entry name" value="Receptor-binding domain of short tail fibre protein gp12"/>
    <property type="match status" value="1"/>
</dbReference>
<dbReference type="Proteomes" id="UP000295134">
    <property type="component" value="Plasmid pArsFIN13"/>
</dbReference>
<proteinExistence type="predicted"/>
<geneLocation type="plasmid" evidence="5">
    <name>parsfin13</name>
</geneLocation>
<dbReference type="Gene3D" id="3.90.1340.10">
    <property type="entry name" value="Phage tail collar domain"/>
    <property type="match status" value="1"/>
</dbReference>
<evidence type="ECO:0000313" key="5">
    <source>
        <dbReference type="Proteomes" id="UP000295134"/>
    </source>
</evidence>
<dbReference type="AlphaFoldDB" id="A0A4P7L2V6"/>
<dbReference type="Proteomes" id="UP001177592">
    <property type="component" value="Plasmid paNv_CAN2"/>
</dbReference>
<evidence type="ECO:0000313" key="6">
    <source>
        <dbReference type="Proteomes" id="UP001177592"/>
    </source>
</evidence>
<geneLocation type="plasmid" evidence="3">
    <name>pArsFIN13</name>
</geneLocation>
<dbReference type="EMBL" id="CP038625">
    <property type="protein sequence ID" value="QBY46921.1"/>
    <property type="molecule type" value="Genomic_DNA"/>
</dbReference>